<name>A0A6G0YSA4_APHCR</name>
<dbReference type="OrthoDB" id="3089at2759"/>
<evidence type="ECO:0000256" key="2">
    <source>
        <dbReference type="ARBA" id="ARBA00005882"/>
    </source>
</evidence>
<dbReference type="Pfam" id="PF04800">
    <property type="entry name" value="NDUS4"/>
    <property type="match status" value="1"/>
</dbReference>
<evidence type="ECO:0000256" key="5">
    <source>
        <dbReference type="ARBA" id="ARBA00022660"/>
    </source>
</evidence>
<dbReference type="PANTHER" id="PTHR12219">
    <property type="entry name" value="NADH-UBIQUINONE OXIDOREDUCTASE"/>
    <property type="match status" value="1"/>
</dbReference>
<comment type="subcellular location">
    <subcellularLocation>
        <location evidence="11">Mitochondrion inner membrane</location>
        <topology evidence="11">Peripheral membrane protein</topology>
        <orientation evidence="11">Matrix side</orientation>
    </subcellularLocation>
</comment>
<keyword evidence="6 11" id="KW-0999">Mitochondrion inner membrane</keyword>
<keyword evidence="10 11" id="KW-0472">Membrane</keyword>
<evidence type="ECO:0000256" key="7">
    <source>
        <dbReference type="ARBA" id="ARBA00022946"/>
    </source>
</evidence>
<evidence type="ECO:0000256" key="1">
    <source>
        <dbReference type="ARBA" id="ARBA00003195"/>
    </source>
</evidence>
<evidence type="ECO:0000256" key="3">
    <source>
        <dbReference type="ARBA" id="ARBA00015796"/>
    </source>
</evidence>
<evidence type="ECO:0000256" key="8">
    <source>
        <dbReference type="ARBA" id="ARBA00022982"/>
    </source>
</evidence>
<evidence type="ECO:0000256" key="4">
    <source>
        <dbReference type="ARBA" id="ARBA00022448"/>
    </source>
</evidence>
<keyword evidence="13" id="KW-1185">Reference proteome</keyword>
<organism evidence="12 13">
    <name type="scientific">Aphis craccivora</name>
    <name type="common">Cowpea aphid</name>
    <dbReference type="NCBI Taxonomy" id="307492"/>
    <lineage>
        <taxon>Eukaryota</taxon>
        <taxon>Metazoa</taxon>
        <taxon>Ecdysozoa</taxon>
        <taxon>Arthropoda</taxon>
        <taxon>Hexapoda</taxon>
        <taxon>Insecta</taxon>
        <taxon>Pterygota</taxon>
        <taxon>Neoptera</taxon>
        <taxon>Paraneoptera</taxon>
        <taxon>Hemiptera</taxon>
        <taxon>Sternorrhyncha</taxon>
        <taxon>Aphidomorpha</taxon>
        <taxon>Aphidoidea</taxon>
        <taxon>Aphididae</taxon>
        <taxon>Aphidini</taxon>
        <taxon>Aphis</taxon>
        <taxon>Aphis</taxon>
    </lineage>
</organism>
<keyword evidence="4 11" id="KW-0813">Transport</keyword>
<dbReference type="GO" id="GO:0022900">
    <property type="term" value="P:electron transport chain"/>
    <property type="evidence" value="ECO:0007669"/>
    <property type="project" value="InterPro"/>
</dbReference>
<dbReference type="AlphaFoldDB" id="A0A6G0YSA4"/>
<dbReference type="InterPro" id="IPR006885">
    <property type="entry name" value="NADH_UbQ_FeS_4_mit-like"/>
</dbReference>
<dbReference type="GO" id="GO:0005743">
    <property type="term" value="C:mitochondrial inner membrane"/>
    <property type="evidence" value="ECO:0007669"/>
    <property type="project" value="UniProtKB-SubCell"/>
</dbReference>
<evidence type="ECO:0000256" key="6">
    <source>
        <dbReference type="ARBA" id="ARBA00022792"/>
    </source>
</evidence>
<sequence length="196" mass="22234">MAFNLFNRSASKVIRNAVVPSSTSVTRGLFTGDIRSAKEDKGLEQVYAKKESLLLDTNNVIGKSANTSVQNYIEVDSKVDLSTVTGVPEEHVKTRLVKISKATKNVMQSGTDNTHNWVMEFDNRERWENPLMGWTSTGDPLSNMKIEFVDKADAINFCEKNGWKWYLEAESKTRPIRAKSYANNFSWNKRTRTSTK</sequence>
<accession>A0A6G0YSA4</accession>
<evidence type="ECO:0000313" key="13">
    <source>
        <dbReference type="Proteomes" id="UP000478052"/>
    </source>
</evidence>
<dbReference type="EMBL" id="VUJU01002638">
    <property type="protein sequence ID" value="KAF0760566.1"/>
    <property type="molecule type" value="Genomic_DNA"/>
</dbReference>
<keyword evidence="8 11" id="KW-0249">Electron transport</keyword>
<keyword evidence="5 11" id="KW-0679">Respiratory chain</keyword>
<dbReference type="FunFam" id="3.30.160.190:FF:000001">
    <property type="entry name" value="NADH-ubiquinone oxidoreductase 21 kDa subunit mitochondrial"/>
    <property type="match status" value="1"/>
</dbReference>
<evidence type="ECO:0000256" key="10">
    <source>
        <dbReference type="ARBA" id="ARBA00023136"/>
    </source>
</evidence>
<reference evidence="12 13" key="1">
    <citation type="submission" date="2019-08" db="EMBL/GenBank/DDBJ databases">
        <title>Whole genome of Aphis craccivora.</title>
        <authorList>
            <person name="Voronova N.V."/>
            <person name="Shulinski R.S."/>
            <person name="Bandarenka Y.V."/>
            <person name="Zhorov D.G."/>
            <person name="Warner D."/>
        </authorList>
    </citation>
    <scope>NUCLEOTIDE SEQUENCE [LARGE SCALE GENOMIC DNA]</scope>
    <source>
        <strain evidence="12">180601</strain>
        <tissue evidence="12">Whole Body</tissue>
    </source>
</reference>
<keyword evidence="9 11" id="KW-0496">Mitochondrion</keyword>
<protein>
    <recommendedName>
        <fullName evidence="3 11">NADH dehydrogenase [ubiquinone] iron-sulfur protein 4, mitochondrial</fullName>
    </recommendedName>
</protein>
<keyword evidence="7 11" id="KW-0809">Transit peptide</keyword>
<proteinExistence type="inferred from homology"/>
<evidence type="ECO:0000313" key="12">
    <source>
        <dbReference type="EMBL" id="KAF0760566.1"/>
    </source>
</evidence>
<comment type="function">
    <text evidence="1 11">Accessory subunit of the mitochondrial membrane respiratory chain NADH dehydrogenase (Complex I), that is believed not to be involved in catalysis. Complex I functions in the transfer of electrons from NADH to the respiratory chain. The immediate electron acceptor for the enzyme is believed to be ubiquinone.</text>
</comment>
<evidence type="ECO:0000256" key="9">
    <source>
        <dbReference type="ARBA" id="ARBA00023128"/>
    </source>
</evidence>
<gene>
    <name evidence="12" type="ORF">FWK35_00019673</name>
</gene>
<dbReference type="Proteomes" id="UP000478052">
    <property type="component" value="Unassembled WGS sequence"/>
</dbReference>
<dbReference type="PANTHER" id="PTHR12219:SF8">
    <property type="entry name" value="NADH DEHYDROGENASE [UBIQUINONE] IRON-SULFUR PROTEIN 4, MITOCHONDRIAL"/>
    <property type="match status" value="1"/>
</dbReference>
<comment type="caution">
    <text evidence="12">The sequence shown here is derived from an EMBL/GenBank/DDBJ whole genome shotgun (WGS) entry which is preliminary data.</text>
</comment>
<evidence type="ECO:0000256" key="11">
    <source>
        <dbReference type="RuleBase" id="RU367010"/>
    </source>
</evidence>
<dbReference type="Gene3D" id="3.30.160.190">
    <property type="entry name" value="atu1810 like domain"/>
    <property type="match status" value="1"/>
</dbReference>
<dbReference type="InterPro" id="IPR038532">
    <property type="entry name" value="NDUFS4-like_sf"/>
</dbReference>
<comment type="similarity">
    <text evidence="2 11">Belongs to the complex I NDUFS4 subunit family.</text>
</comment>